<evidence type="ECO:0000256" key="1">
    <source>
        <dbReference type="SAM" id="Phobius"/>
    </source>
</evidence>
<name>A0ABZ3H4N8_GEOAI</name>
<dbReference type="EMBL" id="CP087714">
    <property type="protein sequence ID" value="XAT64109.1"/>
    <property type="molecule type" value="Genomic_DNA"/>
</dbReference>
<reference evidence="2 3" key="1">
    <citation type="submission" date="2021-11" db="EMBL/GenBank/DDBJ databases">
        <title>Whole genome of Geoglobus acetivorans.</title>
        <authorList>
            <person name="Liu D."/>
        </authorList>
    </citation>
    <scope>NUCLEOTIDE SEQUENCE [LARGE SCALE GENOMIC DNA]</scope>
    <source>
        <strain evidence="2 3">SBH6</strain>
    </source>
</reference>
<gene>
    <name evidence="2" type="ORF">LPQ35_01710</name>
</gene>
<feature type="transmembrane region" description="Helical" evidence="1">
    <location>
        <begin position="75"/>
        <end position="98"/>
    </location>
</feature>
<feature type="transmembrane region" description="Helical" evidence="1">
    <location>
        <begin position="110"/>
        <end position="129"/>
    </location>
</feature>
<dbReference type="GeneID" id="90448361"/>
<feature type="transmembrane region" description="Helical" evidence="1">
    <location>
        <begin position="12"/>
        <end position="35"/>
    </location>
</feature>
<keyword evidence="3" id="KW-1185">Reference proteome</keyword>
<evidence type="ECO:0000313" key="2">
    <source>
        <dbReference type="EMBL" id="XAT64109.1"/>
    </source>
</evidence>
<evidence type="ECO:0008006" key="4">
    <source>
        <dbReference type="Google" id="ProtNLM"/>
    </source>
</evidence>
<dbReference type="Proteomes" id="UP001492541">
    <property type="component" value="Chromosome"/>
</dbReference>
<protein>
    <recommendedName>
        <fullName evidence="4">Heat-shock protein</fullName>
    </recommendedName>
</protein>
<dbReference type="RefSeq" id="WP_193806446.1">
    <property type="nucleotide sequence ID" value="NZ_CP087714.1"/>
</dbReference>
<keyword evidence="1" id="KW-0472">Membrane</keyword>
<accession>A0ABZ3H4N8</accession>
<evidence type="ECO:0000313" key="3">
    <source>
        <dbReference type="Proteomes" id="UP001492541"/>
    </source>
</evidence>
<proteinExistence type="predicted"/>
<organism evidence="2 3">
    <name type="scientific">Geoglobus acetivorans</name>
    <dbReference type="NCBI Taxonomy" id="565033"/>
    <lineage>
        <taxon>Archaea</taxon>
        <taxon>Methanobacteriati</taxon>
        <taxon>Methanobacteriota</taxon>
        <taxon>Archaeoglobi</taxon>
        <taxon>Archaeoglobales</taxon>
        <taxon>Archaeoglobaceae</taxon>
        <taxon>Geoglobus</taxon>
    </lineage>
</organism>
<keyword evidence="1" id="KW-0812">Transmembrane</keyword>
<keyword evidence="1" id="KW-1133">Transmembrane helix</keyword>
<sequence>MMQSSPILRKLYVNLAASFMVGLILYFMLFGLYKIIAGMNIVLNTSLIFAVFAISFIISGVLLEYRSPNPERPYYLIGALIIALVVTFIFLCTVNGLLVTVKEGLPDTEIFVTYVSALTAIAFVIIKILSRGIPETRY</sequence>
<feature type="transmembrane region" description="Helical" evidence="1">
    <location>
        <begin position="41"/>
        <end position="63"/>
    </location>
</feature>